<keyword evidence="12" id="KW-1185">Reference proteome</keyword>
<dbReference type="GO" id="GO:0009306">
    <property type="term" value="P:protein secretion"/>
    <property type="evidence" value="ECO:0007669"/>
    <property type="project" value="UniProtKB-UniRule"/>
</dbReference>
<dbReference type="InterPro" id="IPR038379">
    <property type="entry name" value="SecE_sf"/>
</dbReference>
<keyword evidence="3 9" id="KW-1003">Cell membrane</keyword>
<keyword evidence="8 9" id="KW-0472">Membrane</keyword>
<evidence type="ECO:0000256" key="9">
    <source>
        <dbReference type="HAMAP-Rule" id="MF_00422"/>
    </source>
</evidence>
<dbReference type="HAMAP" id="MF_00422">
    <property type="entry name" value="SecE"/>
    <property type="match status" value="1"/>
</dbReference>
<protein>
    <recommendedName>
        <fullName evidence="9">Protein translocase subunit SecE</fullName>
    </recommendedName>
</protein>
<evidence type="ECO:0000256" key="8">
    <source>
        <dbReference type="ARBA" id="ARBA00023136"/>
    </source>
</evidence>
<evidence type="ECO:0000256" key="4">
    <source>
        <dbReference type="ARBA" id="ARBA00022692"/>
    </source>
</evidence>
<name>A0A0L6CMY2_9MICO</name>
<dbReference type="Pfam" id="PF00584">
    <property type="entry name" value="SecE"/>
    <property type="match status" value="1"/>
</dbReference>
<keyword evidence="6 9" id="KW-1133">Transmembrane helix</keyword>
<evidence type="ECO:0000256" key="5">
    <source>
        <dbReference type="ARBA" id="ARBA00022927"/>
    </source>
</evidence>
<dbReference type="STRING" id="1631356.VV01_03075"/>
<evidence type="ECO:0000313" key="12">
    <source>
        <dbReference type="Proteomes" id="UP000037397"/>
    </source>
</evidence>
<dbReference type="GO" id="GO:0008320">
    <property type="term" value="F:protein transmembrane transporter activity"/>
    <property type="evidence" value="ECO:0007669"/>
    <property type="project" value="UniProtKB-UniRule"/>
</dbReference>
<dbReference type="Gene3D" id="1.20.5.1030">
    <property type="entry name" value="Preprotein translocase secy subunit"/>
    <property type="match status" value="1"/>
</dbReference>
<sequence length="98" mass="10838">MVAETKEVVVTETSTTRSRGAGRSAGSRTGNPLARFFGGIALFIRQVLDEMRKVVWPTRQELINYTAVVLVFIVLIMAYVVGLDQVFQRAVSWVFGSA</sequence>
<dbReference type="RefSeq" id="WP_050671690.1">
    <property type="nucleotide sequence ID" value="NZ_LAIR01000002.1"/>
</dbReference>
<organism evidence="11 12">
    <name type="scientific">Luteipulveratus halotolerans</name>
    <dbReference type="NCBI Taxonomy" id="1631356"/>
    <lineage>
        <taxon>Bacteria</taxon>
        <taxon>Bacillati</taxon>
        <taxon>Actinomycetota</taxon>
        <taxon>Actinomycetes</taxon>
        <taxon>Micrococcales</taxon>
        <taxon>Dermacoccaceae</taxon>
        <taxon>Luteipulveratus</taxon>
    </lineage>
</organism>
<comment type="subunit">
    <text evidence="9">Component of the Sec protein translocase complex. Heterotrimer consisting of SecY, SecE and SecG subunits. The heterotrimers can form oligomers, although 1 heterotrimer is thought to be able to translocate proteins. Interacts with the ribosome. Interacts with SecDF, and other proteins may be involved. Interacts with SecA.</text>
</comment>
<feature type="transmembrane region" description="Helical" evidence="9">
    <location>
        <begin position="62"/>
        <end position="82"/>
    </location>
</feature>
<dbReference type="GO" id="GO:0043952">
    <property type="term" value="P:protein transport by the Sec complex"/>
    <property type="evidence" value="ECO:0007669"/>
    <property type="project" value="UniProtKB-UniRule"/>
</dbReference>
<evidence type="ECO:0000256" key="10">
    <source>
        <dbReference type="SAM" id="MobiDB-lite"/>
    </source>
</evidence>
<feature type="compositionally biased region" description="Low complexity" evidence="10">
    <location>
        <begin position="10"/>
        <end position="29"/>
    </location>
</feature>
<dbReference type="InterPro" id="IPR001901">
    <property type="entry name" value="Translocase_SecE/Sec61-g"/>
</dbReference>
<evidence type="ECO:0000256" key="3">
    <source>
        <dbReference type="ARBA" id="ARBA00022475"/>
    </source>
</evidence>
<gene>
    <name evidence="9" type="primary">secE</name>
    <name evidence="11" type="ORF">VV01_03075</name>
</gene>
<evidence type="ECO:0000256" key="1">
    <source>
        <dbReference type="ARBA" id="ARBA00004370"/>
    </source>
</evidence>
<dbReference type="GO" id="GO:0005886">
    <property type="term" value="C:plasma membrane"/>
    <property type="evidence" value="ECO:0007669"/>
    <property type="project" value="UniProtKB-SubCell"/>
</dbReference>
<dbReference type="PANTHER" id="PTHR33910:SF1">
    <property type="entry name" value="PROTEIN TRANSLOCASE SUBUNIT SECE"/>
    <property type="match status" value="1"/>
</dbReference>
<keyword evidence="7 9" id="KW-0811">Translocation</keyword>
<keyword evidence="2 9" id="KW-0813">Transport</keyword>
<comment type="caution">
    <text evidence="11">The sequence shown here is derived from an EMBL/GenBank/DDBJ whole genome shotgun (WGS) entry which is preliminary data.</text>
</comment>
<evidence type="ECO:0000256" key="6">
    <source>
        <dbReference type="ARBA" id="ARBA00022989"/>
    </source>
</evidence>
<accession>A0A0L6CMY2</accession>
<keyword evidence="5 9" id="KW-0653">Protein transport</keyword>
<keyword evidence="4 9" id="KW-0812">Transmembrane</keyword>
<dbReference type="NCBIfam" id="TIGR00964">
    <property type="entry name" value="secE_bact"/>
    <property type="match status" value="1"/>
</dbReference>
<evidence type="ECO:0000256" key="2">
    <source>
        <dbReference type="ARBA" id="ARBA00022448"/>
    </source>
</evidence>
<proteinExistence type="inferred from homology"/>
<dbReference type="InterPro" id="IPR005807">
    <property type="entry name" value="SecE_bac"/>
</dbReference>
<evidence type="ECO:0000256" key="7">
    <source>
        <dbReference type="ARBA" id="ARBA00023010"/>
    </source>
</evidence>
<dbReference type="EMBL" id="LAIR01000002">
    <property type="protein sequence ID" value="KNX39156.1"/>
    <property type="molecule type" value="Genomic_DNA"/>
</dbReference>
<feature type="region of interest" description="Disordered" evidence="10">
    <location>
        <begin position="1"/>
        <end position="29"/>
    </location>
</feature>
<dbReference type="AlphaFoldDB" id="A0A0L6CMY2"/>
<dbReference type="PATRIC" id="fig|1631356.3.peg.546"/>
<evidence type="ECO:0000313" key="11">
    <source>
        <dbReference type="EMBL" id="KNX39156.1"/>
    </source>
</evidence>
<dbReference type="GO" id="GO:0006605">
    <property type="term" value="P:protein targeting"/>
    <property type="evidence" value="ECO:0007669"/>
    <property type="project" value="UniProtKB-UniRule"/>
</dbReference>
<dbReference type="Proteomes" id="UP000037397">
    <property type="component" value="Unassembled WGS sequence"/>
</dbReference>
<comment type="similarity">
    <text evidence="9">Belongs to the SecE/SEC61-gamma family.</text>
</comment>
<comment type="function">
    <text evidence="9">Essential subunit of the Sec protein translocation channel SecYEG. Clamps together the 2 halves of SecY. May contact the channel plug during translocation.</text>
</comment>
<comment type="subcellular location">
    <subcellularLocation>
        <location evidence="9">Cell membrane</location>
        <topology evidence="9">Single-pass membrane protein</topology>
    </subcellularLocation>
    <subcellularLocation>
        <location evidence="1">Membrane</location>
    </subcellularLocation>
</comment>
<dbReference type="OrthoDB" id="9805743at2"/>
<dbReference type="GO" id="GO:0065002">
    <property type="term" value="P:intracellular protein transmembrane transport"/>
    <property type="evidence" value="ECO:0007669"/>
    <property type="project" value="UniProtKB-UniRule"/>
</dbReference>
<reference evidence="12" key="1">
    <citation type="submission" date="2015-03" db="EMBL/GenBank/DDBJ databases">
        <title>Luteipulveratus halotolerans sp. nov., a novel actinobacterium (Dermacoccaceae) from Sarawak, Malaysia.</title>
        <authorList>
            <person name="Juboi H."/>
            <person name="Basik A."/>
            <person name="Shamsul S.S."/>
            <person name="Arnold P."/>
            <person name="Schmitt E.K."/>
            <person name="Sanglier J.-J."/>
            <person name="Yeo T."/>
        </authorList>
    </citation>
    <scope>NUCLEOTIDE SEQUENCE [LARGE SCALE GENOMIC DNA]</scope>
    <source>
        <strain evidence="12">C296001</strain>
    </source>
</reference>
<dbReference type="PANTHER" id="PTHR33910">
    <property type="entry name" value="PROTEIN TRANSLOCASE SUBUNIT SECE"/>
    <property type="match status" value="1"/>
</dbReference>
<dbReference type="PROSITE" id="PS01067">
    <property type="entry name" value="SECE_SEC61G"/>
    <property type="match status" value="1"/>
</dbReference>